<accession>A0ABM1YJR8</accession>
<sequence>MSCGPDKSDNNPDLRHHIRFNYCRTRSLYRKSKKPTAVKVYSVATESRHLLIFGVPQISLAKELKDQLRRHGNIQLLQNVTADIKASGSFDVEAFTDVFYAKFEKLDKARRAKKFLDAKNFYGGILHISYAPERESVEDLRQKLEQRKREVEYRIQSNRSVPKRPADPSQQRPLIGPMPPKRSKKI</sequence>
<reference evidence="10" key="1">
    <citation type="journal article" date="2015" name="Proc. Natl. Acad. Sci. U.S.A.">
        <title>Genome sequence of the Asian Tiger mosquito, Aedes albopictus, reveals insights into its biology, genetics, and evolution.</title>
        <authorList>
            <person name="Chen X.G."/>
            <person name="Jiang X."/>
            <person name="Gu J."/>
            <person name="Xu M."/>
            <person name="Wu Y."/>
            <person name="Deng Y."/>
            <person name="Zhang C."/>
            <person name="Bonizzoni M."/>
            <person name="Dermauw W."/>
            <person name="Vontas J."/>
            <person name="Armbruster P."/>
            <person name="Huang X."/>
            <person name="Yang Y."/>
            <person name="Zhang H."/>
            <person name="He W."/>
            <person name="Peng H."/>
            <person name="Liu Y."/>
            <person name="Wu K."/>
            <person name="Chen J."/>
            <person name="Lirakis M."/>
            <person name="Topalis P."/>
            <person name="Van Leeuwen T."/>
            <person name="Hall A.B."/>
            <person name="Jiang X."/>
            <person name="Thorpe C."/>
            <person name="Mueller R.L."/>
            <person name="Sun C."/>
            <person name="Waterhouse R.M."/>
            <person name="Yan G."/>
            <person name="Tu Z.J."/>
            <person name="Fang X."/>
            <person name="James A.A."/>
        </authorList>
    </citation>
    <scope>NUCLEOTIDE SEQUENCE [LARGE SCALE GENOMIC DNA]</scope>
    <source>
        <strain evidence="10">Foshan</strain>
    </source>
</reference>
<dbReference type="SUPFAM" id="SSF54928">
    <property type="entry name" value="RNA-binding domain, RBD"/>
    <property type="match status" value="1"/>
</dbReference>
<dbReference type="EnsemblMetazoa" id="AALFPA23_009792.R13553">
    <property type="protein sequence ID" value="AALFPA23_009792.P13553"/>
    <property type="gene ID" value="AALFPA23_009792"/>
</dbReference>
<evidence type="ECO:0000256" key="2">
    <source>
        <dbReference type="ARBA" id="ARBA00015189"/>
    </source>
</evidence>
<dbReference type="InterPro" id="IPR034264">
    <property type="entry name" value="RBM48_RRM"/>
</dbReference>
<evidence type="ECO:0000313" key="9">
    <source>
        <dbReference type="EnsemblMetazoa" id="AALFPA23_009792.P13553"/>
    </source>
</evidence>
<proteinExistence type="inferred from homology"/>
<evidence type="ECO:0000256" key="1">
    <source>
        <dbReference type="ARBA" id="ARBA00006938"/>
    </source>
</evidence>
<organism evidence="9 10">
    <name type="scientific">Aedes albopictus</name>
    <name type="common">Asian tiger mosquito</name>
    <name type="synonym">Stegomyia albopicta</name>
    <dbReference type="NCBI Taxonomy" id="7160"/>
    <lineage>
        <taxon>Eukaryota</taxon>
        <taxon>Metazoa</taxon>
        <taxon>Ecdysozoa</taxon>
        <taxon>Arthropoda</taxon>
        <taxon>Hexapoda</taxon>
        <taxon>Insecta</taxon>
        <taxon>Pterygota</taxon>
        <taxon>Neoptera</taxon>
        <taxon>Endopterygota</taxon>
        <taxon>Diptera</taxon>
        <taxon>Nematocera</taxon>
        <taxon>Culicoidea</taxon>
        <taxon>Culicidae</taxon>
        <taxon>Culicinae</taxon>
        <taxon>Aedini</taxon>
        <taxon>Aedes</taxon>
        <taxon>Stegomyia</taxon>
    </lineage>
</organism>
<keyword evidence="3" id="KW-0507">mRNA processing</keyword>
<dbReference type="Proteomes" id="UP000069940">
    <property type="component" value="Unassembled WGS sequence"/>
</dbReference>
<evidence type="ECO:0000256" key="5">
    <source>
        <dbReference type="ARBA" id="ARBA00022884"/>
    </source>
</evidence>
<reference evidence="9" key="2">
    <citation type="submission" date="2025-05" db="UniProtKB">
        <authorList>
            <consortium name="EnsemblMetazoa"/>
        </authorList>
    </citation>
    <scope>IDENTIFICATION</scope>
    <source>
        <strain evidence="9">Foshan</strain>
    </source>
</reference>
<dbReference type="InterPro" id="IPR012677">
    <property type="entry name" value="Nucleotide-bd_a/b_plait_sf"/>
</dbReference>
<comment type="similarity">
    <text evidence="1">Belongs to the RBM48 family.</text>
</comment>
<keyword evidence="6" id="KW-0508">mRNA splicing</keyword>
<name>A0ABM1YJR8_AEDAL</name>
<dbReference type="RefSeq" id="XP_062712795.1">
    <property type="nucleotide sequence ID" value="XM_062856811.1"/>
</dbReference>
<evidence type="ECO:0000256" key="4">
    <source>
        <dbReference type="ARBA" id="ARBA00022728"/>
    </source>
</evidence>
<evidence type="ECO:0000313" key="10">
    <source>
        <dbReference type="Proteomes" id="UP000069940"/>
    </source>
</evidence>
<dbReference type="PANTHER" id="PTHR20957:SF0">
    <property type="entry name" value="RNA-BINDING PROTEIN 48"/>
    <property type="match status" value="1"/>
</dbReference>
<evidence type="ECO:0000256" key="8">
    <source>
        <dbReference type="SAM" id="MobiDB-lite"/>
    </source>
</evidence>
<evidence type="ECO:0000256" key="6">
    <source>
        <dbReference type="ARBA" id="ARBA00023187"/>
    </source>
</evidence>
<dbReference type="CDD" id="cd12442">
    <property type="entry name" value="RRM_RBM48"/>
    <property type="match status" value="1"/>
</dbReference>
<dbReference type="Gene3D" id="3.30.70.330">
    <property type="match status" value="1"/>
</dbReference>
<dbReference type="GeneID" id="109422536"/>
<feature type="region of interest" description="Disordered" evidence="8">
    <location>
        <begin position="151"/>
        <end position="186"/>
    </location>
</feature>
<keyword evidence="10" id="KW-1185">Reference proteome</keyword>
<protein>
    <recommendedName>
        <fullName evidence="2">RNA-binding protein 48</fullName>
    </recommendedName>
</protein>
<evidence type="ECO:0000256" key="7">
    <source>
        <dbReference type="ARBA" id="ARBA00035004"/>
    </source>
</evidence>
<comment type="function">
    <text evidence="7">As a component of the minor spliceosome, involved in the splicing of U12-type introns in pre-mRNAs.</text>
</comment>
<evidence type="ECO:0000256" key="3">
    <source>
        <dbReference type="ARBA" id="ARBA00022664"/>
    </source>
</evidence>
<dbReference type="InterPro" id="IPR035979">
    <property type="entry name" value="RBD_domain_sf"/>
</dbReference>
<keyword evidence="4" id="KW-0747">Spliceosome</keyword>
<keyword evidence="5" id="KW-0694">RNA-binding</keyword>
<dbReference type="InterPro" id="IPR039599">
    <property type="entry name" value="RBM48"/>
</dbReference>
<dbReference type="PANTHER" id="PTHR20957">
    <property type="entry name" value="RNA-BINDING PROTEIN 48"/>
    <property type="match status" value="1"/>
</dbReference>